<dbReference type="SUPFAM" id="SSF81301">
    <property type="entry name" value="Nucleotidyltransferase"/>
    <property type="match status" value="1"/>
</dbReference>
<dbReference type="GO" id="GO:0005737">
    <property type="term" value="C:cytoplasm"/>
    <property type="evidence" value="ECO:0007669"/>
    <property type="project" value="UniProtKB-SubCell"/>
</dbReference>
<comment type="subunit">
    <text evidence="2">Interacts with ribosomal protein uL14 (rplN).</text>
</comment>
<dbReference type="InterPro" id="IPR004394">
    <property type="entry name" value="Iojap/RsfS/C7orf30"/>
</dbReference>
<evidence type="ECO:0000256" key="2">
    <source>
        <dbReference type="HAMAP-Rule" id="MF_01477"/>
    </source>
</evidence>
<dbReference type="Gene3D" id="3.30.460.10">
    <property type="entry name" value="Beta Polymerase, domain 2"/>
    <property type="match status" value="1"/>
</dbReference>
<dbReference type="GO" id="GO:0090071">
    <property type="term" value="P:negative regulation of ribosome biogenesis"/>
    <property type="evidence" value="ECO:0007669"/>
    <property type="project" value="UniProtKB-UniRule"/>
</dbReference>
<dbReference type="EMBL" id="WHPC01000007">
    <property type="protein sequence ID" value="MPV36132.1"/>
    <property type="molecule type" value="Genomic_DNA"/>
</dbReference>
<reference evidence="3 4" key="1">
    <citation type="submission" date="2019-10" db="EMBL/GenBank/DDBJ databases">
        <title>Georgenia wutianyii sp. nov. and Georgenia yuyongxinii sp. nov. isolated from plateau pika (Ochotona curzoniae) in the Qinghai-Tibet plateau of China.</title>
        <authorList>
            <person name="Tian Z."/>
        </authorList>
    </citation>
    <scope>NUCLEOTIDE SEQUENCE [LARGE SCALE GENOMIC DNA]</scope>
    <source>
        <strain evidence="3 4">JCM 19765</strain>
    </source>
</reference>
<comment type="function">
    <text evidence="2">Functions as a ribosomal silencing factor. Interacts with ribosomal protein uL14 (rplN), blocking formation of intersubunit bridge B8. Prevents association of the 30S and 50S ribosomal subunits and the formation of functional ribosomes, thus repressing translation.</text>
</comment>
<accession>A0A6N7ECI2</accession>
<keyword evidence="2" id="KW-0810">Translation regulation</keyword>
<comment type="caution">
    <text evidence="3">The sequence shown here is derived from an EMBL/GenBank/DDBJ whole genome shotgun (WGS) entry which is preliminary data.</text>
</comment>
<comment type="subcellular location">
    <subcellularLocation>
        <location evidence="2">Cytoplasm</location>
    </subcellularLocation>
</comment>
<dbReference type="RefSeq" id="WP_152195884.1">
    <property type="nucleotide sequence ID" value="NZ_VUKD01000004.1"/>
</dbReference>
<keyword evidence="4" id="KW-1185">Reference proteome</keyword>
<protein>
    <recommendedName>
        <fullName evidence="2">Ribosomal silencing factor RsfS</fullName>
    </recommendedName>
</protein>
<keyword evidence="2" id="KW-0963">Cytoplasm</keyword>
<dbReference type="AlphaFoldDB" id="A0A6N7ECI2"/>
<dbReference type="Proteomes" id="UP000437709">
    <property type="component" value="Unassembled WGS sequence"/>
</dbReference>
<evidence type="ECO:0000313" key="4">
    <source>
        <dbReference type="Proteomes" id="UP000437709"/>
    </source>
</evidence>
<dbReference type="GO" id="GO:0042256">
    <property type="term" value="P:cytosolic ribosome assembly"/>
    <property type="evidence" value="ECO:0007669"/>
    <property type="project" value="UniProtKB-UniRule"/>
</dbReference>
<gene>
    <name evidence="2 3" type="primary">rsfS</name>
    <name evidence="3" type="ORF">GB881_03575</name>
</gene>
<sequence>MPADDRSRHLAVVAARAAADKKAQEIIALDVSERLVLTDVFLVVSAANERQVKSVVDAIDEALHKEGAKAVRKEGLSEARWVLMDYGDVVVHVQHEEDREYYALERLWKDCPVVGLPDDLYVPADENEPDQG</sequence>
<dbReference type="Pfam" id="PF02410">
    <property type="entry name" value="RsfS"/>
    <property type="match status" value="1"/>
</dbReference>
<keyword evidence="2" id="KW-0678">Repressor</keyword>
<dbReference type="HAMAP" id="MF_01477">
    <property type="entry name" value="Iojap_RsfS"/>
    <property type="match status" value="1"/>
</dbReference>
<dbReference type="GO" id="GO:0043023">
    <property type="term" value="F:ribosomal large subunit binding"/>
    <property type="evidence" value="ECO:0007669"/>
    <property type="project" value="TreeGrafter"/>
</dbReference>
<dbReference type="PANTHER" id="PTHR21043">
    <property type="entry name" value="IOJAP SUPERFAMILY ORTHOLOG"/>
    <property type="match status" value="1"/>
</dbReference>
<evidence type="ECO:0000313" key="3">
    <source>
        <dbReference type="EMBL" id="MPV36132.1"/>
    </source>
</evidence>
<comment type="similarity">
    <text evidence="1 2">Belongs to the Iojap/RsfS family.</text>
</comment>
<dbReference type="PANTHER" id="PTHR21043:SF0">
    <property type="entry name" value="MITOCHONDRIAL ASSEMBLY OF RIBOSOMAL LARGE SUBUNIT PROTEIN 1"/>
    <property type="match status" value="1"/>
</dbReference>
<name>A0A6N7ECI2_9MICO</name>
<organism evidence="3 4">
    <name type="scientific">Georgenia subflava</name>
    <dbReference type="NCBI Taxonomy" id="1622177"/>
    <lineage>
        <taxon>Bacteria</taxon>
        <taxon>Bacillati</taxon>
        <taxon>Actinomycetota</taxon>
        <taxon>Actinomycetes</taxon>
        <taxon>Micrococcales</taxon>
        <taxon>Bogoriellaceae</taxon>
        <taxon>Georgenia</taxon>
    </lineage>
</organism>
<dbReference type="GO" id="GO:0017148">
    <property type="term" value="P:negative regulation of translation"/>
    <property type="evidence" value="ECO:0007669"/>
    <property type="project" value="UniProtKB-UniRule"/>
</dbReference>
<dbReference type="InterPro" id="IPR043519">
    <property type="entry name" value="NT_sf"/>
</dbReference>
<evidence type="ECO:0000256" key="1">
    <source>
        <dbReference type="ARBA" id="ARBA00010574"/>
    </source>
</evidence>
<dbReference type="FunFam" id="3.30.460.10:FF:000008">
    <property type="entry name" value="Ribosomal silencing factor RsfS"/>
    <property type="match status" value="1"/>
</dbReference>
<dbReference type="NCBIfam" id="TIGR00090">
    <property type="entry name" value="rsfS_iojap_ybeB"/>
    <property type="match status" value="1"/>
</dbReference>
<proteinExistence type="inferred from homology"/>